<dbReference type="SUPFAM" id="SSF53335">
    <property type="entry name" value="S-adenosyl-L-methionine-dependent methyltransferases"/>
    <property type="match status" value="1"/>
</dbReference>
<keyword evidence="2 7" id="KW-0489">Methyltransferase</keyword>
<evidence type="ECO:0000256" key="1">
    <source>
        <dbReference type="ARBA" id="ARBA00011975"/>
    </source>
</evidence>
<dbReference type="PANTHER" id="PTHR23068:SF25">
    <property type="entry name" value="DNA (CYTOSINE-5)-METHYLTRANSFERASE DRM2"/>
    <property type="match status" value="1"/>
</dbReference>
<dbReference type="InterPro" id="IPR001525">
    <property type="entry name" value="C5_MeTfrase"/>
</dbReference>
<dbReference type="InterPro" id="IPR029063">
    <property type="entry name" value="SAM-dependent_MTases_sf"/>
</dbReference>
<evidence type="ECO:0000256" key="7">
    <source>
        <dbReference type="PROSITE-ProRule" id="PRU01016"/>
    </source>
</evidence>
<dbReference type="Proteomes" id="UP000199574">
    <property type="component" value="Chromosome I"/>
</dbReference>
<dbReference type="Pfam" id="PF00145">
    <property type="entry name" value="DNA_methylase"/>
    <property type="match status" value="1"/>
</dbReference>
<dbReference type="PROSITE" id="PS51679">
    <property type="entry name" value="SAM_MT_C5"/>
    <property type="match status" value="1"/>
</dbReference>
<name>A0ABY0V0G2_9FLAO</name>
<dbReference type="RefSeq" id="WP_091608751.1">
    <property type="nucleotide sequence ID" value="NZ_LT629754.1"/>
</dbReference>
<evidence type="ECO:0000256" key="4">
    <source>
        <dbReference type="ARBA" id="ARBA00022691"/>
    </source>
</evidence>
<accession>A0ABY0V0G2</accession>
<sequence length="296" mass="33464">MNVLSLFDGGSMGQLSLTKAGHRIENYFASEIDEHAIKVTQRIFPDTVQLGDVKNIDVDSLPKIDLLIGGSPCQGFSNAGKGLNFDDPRSALFFEFVHILNKVREKNPDVKFLLENVRMKKEHQKTVSDFLGVPGVFICSSNFSAQKRKRFYWTNFCELETLKESKEPPFLKDILTPGEQAENLYLTEKHIERAAKNYAPKVWASGNKIGRMNFPNKQNWKTKCLLTSVSKSSRETNHVDDGHGIRVLSIEEMERAQGLPVGYTEGVSNTQRVKIVGNGWNVPTLTFIFRQLKKVI</sequence>
<dbReference type="PROSITE" id="PS00094">
    <property type="entry name" value="C5_MTASE_1"/>
    <property type="match status" value="1"/>
</dbReference>
<proteinExistence type="inferred from homology"/>
<dbReference type="InterPro" id="IPR018117">
    <property type="entry name" value="C5_DNA_meth_AS"/>
</dbReference>
<dbReference type="EC" id="2.1.1.37" evidence="1"/>
<dbReference type="EMBL" id="LT629754">
    <property type="protein sequence ID" value="SDT46653.1"/>
    <property type="molecule type" value="Genomic_DNA"/>
</dbReference>
<dbReference type="GeneID" id="90592931"/>
<feature type="active site" evidence="7">
    <location>
        <position position="73"/>
    </location>
</feature>
<evidence type="ECO:0000256" key="2">
    <source>
        <dbReference type="ARBA" id="ARBA00022603"/>
    </source>
</evidence>
<evidence type="ECO:0000256" key="6">
    <source>
        <dbReference type="ARBA" id="ARBA00047422"/>
    </source>
</evidence>
<gene>
    <name evidence="8" type="ORF">SAMN05192545_3903</name>
    <name evidence="9" type="ORF">SAMN05192545_3955</name>
</gene>
<comment type="similarity">
    <text evidence="7">Belongs to the class I-like SAM-binding methyltransferase superfamily. C5-methyltransferase family.</text>
</comment>
<keyword evidence="3 7" id="KW-0808">Transferase</keyword>
<comment type="catalytic activity">
    <reaction evidence="6">
        <text>a 2'-deoxycytidine in DNA + S-adenosyl-L-methionine = a 5-methyl-2'-deoxycytidine in DNA + S-adenosyl-L-homocysteine + H(+)</text>
        <dbReference type="Rhea" id="RHEA:13681"/>
        <dbReference type="Rhea" id="RHEA-COMP:11369"/>
        <dbReference type="Rhea" id="RHEA-COMP:11370"/>
        <dbReference type="ChEBI" id="CHEBI:15378"/>
        <dbReference type="ChEBI" id="CHEBI:57856"/>
        <dbReference type="ChEBI" id="CHEBI:59789"/>
        <dbReference type="ChEBI" id="CHEBI:85452"/>
        <dbReference type="ChEBI" id="CHEBI:85454"/>
        <dbReference type="EC" id="2.1.1.37"/>
    </reaction>
</comment>
<keyword evidence="4 7" id="KW-0949">S-adenosyl-L-methionine</keyword>
<protein>
    <recommendedName>
        <fullName evidence="1">DNA (cytosine-5-)-methyltransferase</fullName>
        <ecNumber evidence="1">2.1.1.37</ecNumber>
    </recommendedName>
</protein>
<evidence type="ECO:0000313" key="10">
    <source>
        <dbReference type="Proteomes" id="UP000199574"/>
    </source>
</evidence>
<reference evidence="8 10" key="1">
    <citation type="submission" date="2016-10" db="EMBL/GenBank/DDBJ databases">
        <authorList>
            <person name="Varghese N."/>
            <person name="Submissions S."/>
        </authorList>
    </citation>
    <scope>NUCLEOTIDE SEQUENCE [LARGE SCALE GENOMIC DNA]</scope>
    <source>
        <strain evidence="8 10">MAR_2009_60</strain>
    </source>
</reference>
<organism evidence="8 10">
    <name type="scientific">Maribacter dokdonensis</name>
    <dbReference type="NCBI Taxonomy" id="320912"/>
    <lineage>
        <taxon>Bacteria</taxon>
        <taxon>Pseudomonadati</taxon>
        <taxon>Bacteroidota</taxon>
        <taxon>Flavobacteriia</taxon>
        <taxon>Flavobacteriales</taxon>
        <taxon>Flavobacteriaceae</taxon>
        <taxon>Maribacter</taxon>
    </lineage>
</organism>
<keyword evidence="5" id="KW-0680">Restriction system</keyword>
<dbReference type="Gene3D" id="3.40.50.150">
    <property type="entry name" value="Vaccinia Virus protein VP39"/>
    <property type="match status" value="1"/>
</dbReference>
<dbReference type="InterPro" id="IPR050390">
    <property type="entry name" value="C5-Methyltransferase"/>
</dbReference>
<keyword evidence="10" id="KW-1185">Reference proteome</keyword>
<evidence type="ECO:0000256" key="5">
    <source>
        <dbReference type="ARBA" id="ARBA00022747"/>
    </source>
</evidence>
<evidence type="ECO:0000313" key="9">
    <source>
        <dbReference type="EMBL" id="SDT47937.1"/>
    </source>
</evidence>
<evidence type="ECO:0000256" key="3">
    <source>
        <dbReference type="ARBA" id="ARBA00022679"/>
    </source>
</evidence>
<evidence type="ECO:0000313" key="8">
    <source>
        <dbReference type="EMBL" id="SDT46653.1"/>
    </source>
</evidence>
<dbReference type="EMBL" id="LT629754">
    <property type="protein sequence ID" value="SDT47937.1"/>
    <property type="molecule type" value="Genomic_DNA"/>
</dbReference>
<dbReference type="PANTHER" id="PTHR23068">
    <property type="entry name" value="DNA CYTOSINE-5- -METHYLTRANSFERASE 3-RELATED"/>
    <property type="match status" value="1"/>
</dbReference>